<dbReference type="Pfam" id="PF09837">
    <property type="entry name" value="DUF2064"/>
    <property type="match status" value="1"/>
</dbReference>
<dbReference type="SUPFAM" id="SSF53448">
    <property type="entry name" value="Nucleotide-diphospho-sugar transferases"/>
    <property type="match status" value="1"/>
</dbReference>
<dbReference type="Proteomes" id="UP001139125">
    <property type="component" value="Unassembled WGS sequence"/>
</dbReference>
<dbReference type="InterPro" id="IPR029044">
    <property type="entry name" value="Nucleotide-diphossugar_trans"/>
</dbReference>
<dbReference type="PANTHER" id="PTHR36529">
    <property type="entry name" value="SLL1095 PROTEIN"/>
    <property type="match status" value="1"/>
</dbReference>
<dbReference type="NCBIfam" id="TIGR04282">
    <property type="entry name" value="glyco_like_cofC"/>
    <property type="match status" value="1"/>
</dbReference>
<dbReference type="AlphaFoldDB" id="A0A9X2L2A7"/>
<proteinExistence type="predicted"/>
<organism evidence="1 2">
    <name type="scientific">Gracilimonas sediminicola</name>
    <dbReference type="NCBI Taxonomy" id="2952158"/>
    <lineage>
        <taxon>Bacteria</taxon>
        <taxon>Pseudomonadati</taxon>
        <taxon>Balneolota</taxon>
        <taxon>Balneolia</taxon>
        <taxon>Balneolales</taxon>
        <taxon>Balneolaceae</taxon>
        <taxon>Gracilimonas</taxon>
    </lineage>
</organism>
<protein>
    <submittedName>
        <fullName evidence="1">TIGR04282 family arsenosugar biosynthesis glycosyltransferase</fullName>
    </submittedName>
</protein>
<accession>A0A9X2L2A7</accession>
<name>A0A9X2L2A7_9BACT</name>
<comment type="caution">
    <text evidence="1">The sequence shown here is derived from an EMBL/GenBank/DDBJ whole genome shotgun (WGS) entry which is preliminary data.</text>
</comment>
<keyword evidence="2" id="KW-1185">Reference proteome</keyword>
<evidence type="ECO:0000313" key="1">
    <source>
        <dbReference type="EMBL" id="MCP9291038.1"/>
    </source>
</evidence>
<dbReference type="RefSeq" id="WP_255133634.1">
    <property type="nucleotide sequence ID" value="NZ_JANDBC010000001.1"/>
</dbReference>
<dbReference type="PANTHER" id="PTHR36529:SF1">
    <property type="entry name" value="GLYCOSYLTRANSFERASE"/>
    <property type="match status" value="1"/>
</dbReference>
<dbReference type="InterPro" id="IPR018641">
    <property type="entry name" value="Trfase_1_rSAM/seldom-assoc"/>
</dbReference>
<gene>
    <name evidence="1" type="ORF">NM125_05540</name>
</gene>
<reference evidence="1" key="1">
    <citation type="submission" date="2022-06" db="EMBL/GenBank/DDBJ databases">
        <title>Gracilimonas sp. CAU 1638 isolated from sea sediment.</title>
        <authorList>
            <person name="Kim W."/>
        </authorList>
    </citation>
    <scope>NUCLEOTIDE SEQUENCE</scope>
    <source>
        <strain evidence="1">CAU 1638</strain>
    </source>
</reference>
<sequence>MNTQQGTLNKEGRTREKLIIFVKNEEAGKTKTRLAATIGDEQALEVYQKLLGWTFEQTRNLEVAKEVWYSRFIAEKDIWEGGDFTKQLQSGENLGKRMSNAFQQSFLDESFQKVVIIGSDCAELTSDIIQQAFQELEEHEFVVGPAEDGGYYLLGMRSYHPEVFEEIEWSTGSVFQKTVEKIRDIGLNHTTLKELNDVDTIEDWNRVKSGL</sequence>
<dbReference type="EMBL" id="JANDBC010000001">
    <property type="protein sequence ID" value="MCP9291038.1"/>
    <property type="molecule type" value="Genomic_DNA"/>
</dbReference>
<evidence type="ECO:0000313" key="2">
    <source>
        <dbReference type="Proteomes" id="UP001139125"/>
    </source>
</evidence>
<dbReference type="Gene3D" id="3.90.550.10">
    <property type="entry name" value="Spore Coat Polysaccharide Biosynthesis Protein SpsA, Chain A"/>
    <property type="match status" value="1"/>
</dbReference>